<evidence type="ECO:0000259" key="13">
    <source>
        <dbReference type="Pfam" id="PF21082"/>
    </source>
</evidence>
<dbReference type="InterPro" id="IPR030192">
    <property type="entry name" value="YbdG"/>
</dbReference>
<dbReference type="EMBL" id="CACVAQ010000327">
    <property type="protein sequence ID" value="CAA6823339.1"/>
    <property type="molecule type" value="Genomic_DNA"/>
</dbReference>
<dbReference type="Pfam" id="PF21082">
    <property type="entry name" value="MS_channel_3rd"/>
    <property type="match status" value="1"/>
</dbReference>
<comment type="subcellular location">
    <subcellularLocation>
        <location evidence="1">Cell inner membrane</location>
        <topology evidence="1">Multi-pass membrane protein</topology>
    </subcellularLocation>
</comment>
<evidence type="ECO:0000256" key="7">
    <source>
        <dbReference type="ARBA" id="ARBA00023016"/>
    </source>
</evidence>
<keyword evidence="5 11" id="KW-0812">Transmembrane</keyword>
<feature type="domain" description="Mechanosensitive ion channel MscS C-terminal" evidence="13">
    <location>
        <begin position="334"/>
        <end position="395"/>
    </location>
</feature>
<dbReference type="InterPro" id="IPR006685">
    <property type="entry name" value="MscS_channel_2nd"/>
</dbReference>
<dbReference type="AlphaFoldDB" id="A0A6S6U9I6"/>
<dbReference type="PANTHER" id="PTHR30414:SF0">
    <property type="entry name" value="MINICONDUCTANCE MECHANOSENSITIVE CHANNEL YBDG"/>
    <property type="match status" value="1"/>
</dbReference>
<keyword evidence="8 11" id="KW-0472">Membrane</keyword>
<dbReference type="SUPFAM" id="SSF50182">
    <property type="entry name" value="Sm-like ribonucleoproteins"/>
    <property type="match status" value="1"/>
</dbReference>
<feature type="domain" description="Mechanosensitive ion channel MscS" evidence="12">
    <location>
        <begin position="188"/>
        <end position="255"/>
    </location>
</feature>
<dbReference type="InterPro" id="IPR023408">
    <property type="entry name" value="MscS_beta-dom_sf"/>
</dbReference>
<feature type="transmembrane region" description="Helical" evidence="11">
    <location>
        <begin position="21"/>
        <end position="41"/>
    </location>
</feature>
<name>A0A6S6U9I6_9BACT</name>
<evidence type="ECO:0000256" key="10">
    <source>
        <dbReference type="ARBA" id="ARBA00093659"/>
    </source>
</evidence>
<keyword evidence="7" id="KW-0346">Stress response</keyword>
<keyword evidence="4" id="KW-0997">Cell inner membrane</keyword>
<dbReference type="InterPro" id="IPR049278">
    <property type="entry name" value="MS_channel_C"/>
</dbReference>
<feature type="transmembrane region" description="Helical" evidence="11">
    <location>
        <begin position="169"/>
        <end position="193"/>
    </location>
</feature>
<dbReference type="FunFam" id="2.30.30.60:FF:000002">
    <property type="entry name" value="Mechanosensitive ion channel family protein"/>
    <property type="match status" value="1"/>
</dbReference>
<dbReference type="GO" id="GO:0071470">
    <property type="term" value="P:cellular response to osmotic stress"/>
    <property type="evidence" value="ECO:0007669"/>
    <property type="project" value="InterPro"/>
</dbReference>
<evidence type="ECO:0000256" key="4">
    <source>
        <dbReference type="ARBA" id="ARBA00022519"/>
    </source>
</evidence>
<reference evidence="14" key="1">
    <citation type="submission" date="2020-01" db="EMBL/GenBank/DDBJ databases">
        <authorList>
            <person name="Meier V. D."/>
            <person name="Meier V D."/>
        </authorList>
    </citation>
    <scope>NUCLEOTIDE SEQUENCE</scope>
    <source>
        <strain evidence="14">HLG_WM_MAG_10</strain>
    </source>
</reference>
<feature type="transmembrane region" description="Helical" evidence="11">
    <location>
        <begin position="74"/>
        <end position="91"/>
    </location>
</feature>
<evidence type="ECO:0000256" key="8">
    <source>
        <dbReference type="ARBA" id="ARBA00023136"/>
    </source>
</evidence>
<accession>A0A6S6U9I6</accession>
<dbReference type="Gene3D" id="2.30.30.60">
    <property type="match status" value="1"/>
</dbReference>
<feature type="transmembrane region" description="Helical" evidence="11">
    <location>
        <begin position="142"/>
        <end position="163"/>
    </location>
</feature>
<comment type="similarity">
    <text evidence="2">Belongs to the MscS (TC 1.A.23) family.</text>
</comment>
<keyword evidence="3" id="KW-1003">Cell membrane</keyword>
<evidence type="ECO:0000256" key="3">
    <source>
        <dbReference type="ARBA" id="ARBA00022475"/>
    </source>
</evidence>
<gene>
    <name evidence="14" type="ORF">HELGO_WM19076</name>
</gene>
<evidence type="ECO:0000256" key="1">
    <source>
        <dbReference type="ARBA" id="ARBA00004429"/>
    </source>
</evidence>
<dbReference type="Pfam" id="PF00924">
    <property type="entry name" value="MS_channel_2nd"/>
    <property type="match status" value="1"/>
</dbReference>
<dbReference type="GO" id="GO:0008381">
    <property type="term" value="F:mechanosensitive monoatomic ion channel activity"/>
    <property type="evidence" value="ECO:0007669"/>
    <property type="project" value="InterPro"/>
</dbReference>
<evidence type="ECO:0000259" key="12">
    <source>
        <dbReference type="Pfam" id="PF00924"/>
    </source>
</evidence>
<evidence type="ECO:0000256" key="6">
    <source>
        <dbReference type="ARBA" id="ARBA00022989"/>
    </source>
</evidence>
<evidence type="ECO:0000256" key="5">
    <source>
        <dbReference type="ARBA" id="ARBA00022692"/>
    </source>
</evidence>
<feature type="transmembrane region" description="Helical" evidence="11">
    <location>
        <begin position="97"/>
        <end position="121"/>
    </location>
</feature>
<keyword evidence="6 11" id="KW-1133">Transmembrane helix</keyword>
<proteinExistence type="inferred from homology"/>
<evidence type="ECO:0000256" key="11">
    <source>
        <dbReference type="SAM" id="Phobius"/>
    </source>
</evidence>
<dbReference type="GO" id="GO:0005886">
    <property type="term" value="C:plasma membrane"/>
    <property type="evidence" value="ECO:0007669"/>
    <property type="project" value="UniProtKB-SubCell"/>
</dbReference>
<sequence length="414" mass="47356">MLEILTDWITNEGLNILPAPILARGLIFVFVIALSFVAYLFTKHLILKGLTTLIGRTATKWDDVILKKKVFNRLAHLAPAIVIYVFIAVPFEGYDWYITLINGLVLIFMIVMGVLALDALLNAFLDIYTTYEISNRIPIKGFIQVFKIIIYFTSAVFIISIVLNKTPIYLFSSLGALTAVLMFIFKDAILGFVAGIQLSANRMVANGDWIEMPKYGANGNIIEIALTTVKVQNWDKTITTIPTYALITESFKNWRGMSESGGRRIKRAISMDMNTIQFCTEEMLERFRKIQYISDYIEQKQIELHKDNQLEKVDHSSIVNGRRMTNIGTFRAYVKAYLMNHPMINKDMTFLIRQLDPTEHGLPIEIYVFSKDQNWANYEGIQSDIFDHVLAVVPEFDLQVFQNPTGTDFNKLVR</sequence>
<evidence type="ECO:0000256" key="9">
    <source>
        <dbReference type="ARBA" id="ARBA00093630"/>
    </source>
</evidence>
<evidence type="ECO:0000313" key="14">
    <source>
        <dbReference type="EMBL" id="CAA6823339.1"/>
    </source>
</evidence>
<evidence type="ECO:0000256" key="2">
    <source>
        <dbReference type="ARBA" id="ARBA00008017"/>
    </source>
</evidence>
<protein>
    <recommendedName>
        <fullName evidence="9">Mechanosensing system component YbdG</fullName>
    </recommendedName>
    <alternativeName>
        <fullName evidence="10">Mechanosensitive channel homolog YbdG</fullName>
    </alternativeName>
</protein>
<organism evidence="14">
    <name type="scientific">uncultured Aureispira sp</name>
    <dbReference type="NCBI Taxonomy" id="1331704"/>
    <lineage>
        <taxon>Bacteria</taxon>
        <taxon>Pseudomonadati</taxon>
        <taxon>Bacteroidota</taxon>
        <taxon>Saprospiria</taxon>
        <taxon>Saprospirales</taxon>
        <taxon>Saprospiraceae</taxon>
        <taxon>Aureispira</taxon>
        <taxon>environmental samples</taxon>
    </lineage>
</organism>
<dbReference type="PANTHER" id="PTHR30414">
    <property type="entry name" value="MINICONDUCTANCE MECHANOSENSITIVE CHANNEL YBDG"/>
    <property type="match status" value="1"/>
</dbReference>
<dbReference type="InterPro" id="IPR010920">
    <property type="entry name" value="LSM_dom_sf"/>
</dbReference>